<evidence type="ECO:0000313" key="3">
    <source>
        <dbReference type="EMBL" id="GFO23015.1"/>
    </source>
</evidence>
<dbReference type="EMBL" id="BLXT01005495">
    <property type="protein sequence ID" value="GFO23015.1"/>
    <property type="molecule type" value="Genomic_DNA"/>
</dbReference>
<evidence type="ECO:0000256" key="2">
    <source>
        <dbReference type="SAM" id="Phobius"/>
    </source>
</evidence>
<dbReference type="AlphaFoldDB" id="A0AAV4BUN0"/>
<protein>
    <submittedName>
        <fullName evidence="3">Uncharacterized protein</fullName>
    </submittedName>
</protein>
<reference evidence="3 4" key="1">
    <citation type="journal article" date="2021" name="Elife">
        <title>Chloroplast acquisition without the gene transfer in kleptoplastic sea slugs, Plakobranchus ocellatus.</title>
        <authorList>
            <person name="Maeda T."/>
            <person name="Takahashi S."/>
            <person name="Yoshida T."/>
            <person name="Shimamura S."/>
            <person name="Takaki Y."/>
            <person name="Nagai Y."/>
            <person name="Toyoda A."/>
            <person name="Suzuki Y."/>
            <person name="Arimoto A."/>
            <person name="Ishii H."/>
            <person name="Satoh N."/>
            <person name="Nishiyama T."/>
            <person name="Hasebe M."/>
            <person name="Maruyama T."/>
            <person name="Minagawa J."/>
            <person name="Obokata J."/>
            <person name="Shigenobu S."/>
        </authorList>
    </citation>
    <scope>NUCLEOTIDE SEQUENCE [LARGE SCALE GENOMIC DNA]</scope>
</reference>
<feature type="region of interest" description="Disordered" evidence="1">
    <location>
        <begin position="41"/>
        <end position="60"/>
    </location>
</feature>
<comment type="caution">
    <text evidence="3">The sequence shown here is derived from an EMBL/GenBank/DDBJ whole genome shotgun (WGS) entry which is preliminary data.</text>
</comment>
<accession>A0AAV4BUN0</accession>
<keyword evidence="2" id="KW-1133">Transmembrane helix</keyword>
<keyword evidence="2" id="KW-0812">Transmembrane</keyword>
<feature type="transmembrane region" description="Helical" evidence="2">
    <location>
        <begin position="95"/>
        <end position="113"/>
    </location>
</feature>
<keyword evidence="2" id="KW-0472">Membrane</keyword>
<keyword evidence="4" id="KW-1185">Reference proteome</keyword>
<organism evidence="3 4">
    <name type="scientific">Plakobranchus ocellatus</name>
    <dbReference type="NCBI Taxonomy" id="259542"/>
    <lineage>
        <taxon>Eukaryota</taxon>
        <taxon>Metazoa</taxon>
        <taxon>Spiralia</taxon>
        <taxon>Lophotrochozoa</taxon>
        <taxon>Mollusca</taxon>
        <taxon>Gastropoda</taxon>
        <taxon>Heterobranchia</taxon>
        <taxon>Euthyneura</taxon>
        <taxon>Panpulmonata</taxon>
        <taxon>Sacoglossa</taxon>
        <taxon>Placobranchoidea</taxon>
        <taxon>Plakobranchidae</taxon>
        <taxon>Plakobranchus</taxon>
    </lineage>
</organism>
<evidence type="ECO:0000256" key="1">
    <source>
        <dbReference type="SAM" id="MobiDB-lite"/>
    </source>
</evidence>
<proteinExistence type="predicted"/>
<sequence>MKLSRDTKQYKSCLGEEAVIGAVPSLEHRLSSRRQRLEPECGGHIELEGKGGGKPGKKGSVEEELWDDRVADNNNEACVGVSEAKDIRGRFQKGTLLFILLMIGEFGQLLHLYRKKRK</sequence>
<feature type="compositionally biased region" description="Basic and acidic residues" evidence="1">
    <location>
        <begin position="41"/>
        <end position="51"/>
    </location>
</feature>
<evidence type="ECO:0000313" key="4">
    <source>
        <dbReference type="Proteomes" id="UP000735302"/>
    </source>
</evidence>
<name>A0AAV4BUN0_9GAST</name>
<dbReference type="Proteomes" id="UP000735302">
    <property type="component" value="Unassembled WGS sequence"/>
</dbReference>
<gene>
    <name evidence="3" type="ORF">PoB_004952000</name>
</gene>